<evidence type="ECO:0000313" key="3">
    <source>
        <dbReference type="EMBL" id="VDN85358.1"/>
    </source>
</evidence>
<keyword evidence="1" id="KW-0472">Membrane</keyword>
<dbReference type="WBParaSite" id="BPAG_0000420801-mRNA-1">
    <property type="protein sequence ID" value="BPAG_0000420801-mRNA-1"/>
    <property type="gene ID" value="BPAG_0000420801"/>
</dbReference>
<evidence type="ECO:0000313" key="5">
    <source>
        <dbReference type="WBParaSite" id="BPAG_0000420801-mRNA-1"/>
    </source>
</evidence>
<keyword evidence="1" id="KW-0812">Transmembrane</keyword>
<feature type="transmembrane region" description="Helical" evidence="1">
    <location>
        <begin position="69"/>
        <end position="90"/>
    </location>
</feature>
<dbReference type="AlphaFoldDB" id="A0A0N4T7M1"/>
<dbReference type="PANTHER" id="PTHR22775">
    <property type="entry name" value="SORTING NEXIN"/>
    <property type="match status" value="1"/>
</dbReference>
<dbReference type="EMBL" id="UZAD01001816">
    <property type="protein sequence ID" value="VDN85358.1"/>
    <property type="molecule type" value="Genomic_DNA"/>
</dbReference>
<sequence>MLQSNIYGNNCPSAQIDFSLTGSTLWTKNLTQKLNFALYFFFFGIFRSFCDAILFILNRLFGVIRWPMWIIITIRHLMGDTIDAVAAVVFRRFLNRIFVDVNCMRMLRFIQESIFGCNNSTKTDQEKMLRMELAQRLTLEYLQEQLPLCFIKLIGHKQFCQGMQTIFRILQYPRLNKQLAYVYLDIITQKLFPIEDEQNLEIK</sequence>
<dbReference type="PANTHER" id="PTHR22775:SF44">
    <property type="entry name" value="SORTING NEXIN-14"/>
    <property type="match status" value="1"/>
</dbReference>
<protein>
    <submittedName>
        <fullName evidence="5">Nexin_C domain-containing protein</fullName>
    </submittedName>
</protein>
<reference evidence="3 4" key="2">
    <citation type="submission" date="2018-11" db="EMBL/GenBank/DDBJ databases">
        <authorList>
            <consortium name="Pathogen Informatics"/>
        </authorList>
    </citation>
    <scope>NUCLEOTIDE SEQUENCE [LARGE SCALE GENOMIC DNA]</scope>
</reference>
<organism evidence="5">
    <name type="scientific">Brugia pahangi</name>
    <name type="common">Filarial nematode worm</name>
    <dbReference type="NCBI Taxonomy" id="6280"/>
    <lineage>
        <taxon>Eukaryota</taxon>
        <taxon>Metazoa</taxon>
        <taxon>Ecdysozoa</taxon>
        <taxon>Nematoda</taxon>
        <taxon>Chromadorea</taxon>
        <taxon>Rhabditida</taxon>
        <taxon>Spirurina</taxon>
        <taxon>Spiruromorpha</taxon>
        <taxon>Filarioidea</taxon>
        <taxon>Onchocercidae</taxon>
        <taxon>Brugia</taxon>
    </lineage>
</organism>
<gene>
    <name evidence="3" type="ORF">BPAG_LOCUS4172</name>
</gene>
<evidence type="ECO:0000259" key="2">
    <source>
        <dbReference type="Pfam" id="PF08628"/>
    </source>
</evidence>
<reference evidence="5" key="1">
    <citation type="submission" date="2017-02" db="UniProtKB">
        <authorList>
            <consortium name="WormBaseParasite"/>
        </authorList>
    </citation>
    <scope>IDENTIFICATION</scope>
</reference>
<evidence type="ECO:0000256" key="1">
    <source>
        <dbReference type="SAM" id="Phobius"/>
    </source>
</evidence>
<dbReference type="GO" id="GO:0005770">
    <property type="term" value="C:late endosome"/>
    <property type="evidence" value="ECO:0007669"/>
    <property type="project" value="TreeGrafter"/>
</dbReference>
<feature type="domain" description="Sorting nexin C-terminal" evidence="2">
    <location>
        <begin position="70"/>
        <end position="174"/>
    </location>
</feature>
<dbReference type="GO" id="GO:0097352">
    <property type="term" value="P:autophagosome maturation"/>
    <property type="evidence" value="ECO:0007669"/>
    <property type="project" value="TreeGrafter"/>
</dbReference>
<accession>A0A0N4T7M1</accession>
<dbReference type="STRING" id="6280.A0A0N4T7M1"/>
<proteinExistence type="predicted"/>
<name>A0A0N4T7M1_BRUPA</name>
<dbReference type="Pfam" id="PF08628">
    <property type="entry name" value="Nexin_C"/>
    <property type="match status" value="1"/>
</dbReference>
<evidence type="ECO:0000313" key="4">
    <source>
        <dbReference type="Proteomes" id="UP000278627"/>
    </source>
</evidence>
<dbReference type="GO" id="GO:0035091">
    <property type="term" value="F:phosphatidylinositol binding"/>
    <property type="evidence" value="ECO:0007669"/>
    <property type="project" value="TreeGrafter"/>
</dbReference>
<feature type="transmembrane region" description="Helical" evidence="1">
    <location>
        <begin position="36"/>
        <end position="57"/>
    </location>
</feature>
<keyword evidence="4" id="KW-1185">Reference proteome</keyword>
<dbReference type="InterPro" id="IPR013937">
    <property type="entry name" value="Sorting_nexin_C"/>
</dbReference>
<keyword evidence="1" id="KW-1133">Transmembrane helix</keyword>
<dbReference type="Proteomes" id="UP000278627">
    <property type="component" value="Unassembled WGS sequence"/>
</dbReference>